<keyword evidence="2 4" id="KW-0489">Methyltransferase</keyword>
<dbReference type="PANTHER" id="PTHR12176:SF76">
    <property type="entry name" value="S-ADENOSYL-L-METHIONINE-DEPENDENT METHYLTRANSFERASES SUPERFAMILY PROTEIN"/>
    <property type="match status" value="1"/>
</dbReference>
<dbReference type="InterPro" id="IPR051419">
    <property type="entry name" value="Lys/N-term_MeTrsfase_sf"/>
</dbReference>
<keyword evidence="3" id="KW-0808">Transferase</keyword>
<accession>B9SLW1</accession>
<proteinExistence type="inferred from homology"/>
<dbReference type="eggNOG" id="ENOG502QWNY">
    <property type="taxonomic scope" value="Eukaryota"/>
</dbReference>
<organism evidence="4 5">
    <name type="scientific">Ricinus communis</name>
    <name type="common">Castor bean</name>
    <dbReference type="NCBI Taxonomy" id="3988"/>
    <lineage>
        <taxon>Eukaryota</taxon>
        <taxon>Viridiplantae</taxon>
        <taxon>Streptophyta</taxon>
        <taxon>Embryophyta</taxon>
        <taxon>Tracheophyta</taxon>
        <taxon>Spermatophyta</taxon>
        <taxon>Magnoliopsida</taxon>
        <taxon>eudicotyledons</taxon>
        <taxon>Gunneridae</taxon>
        <taxon>Pentapetalae</taxon>
        <taxon>rosids</taxon>
        <taxon>fabids</taxon>
        <taxon>Malpighiales</taxon>
        <taxon>Euphorbiaceae</taxon>
        <taxon>Acalyphoideae</taxon>
        <taxon>Acalypheae</taxon>
        <taxon>Ricinus</taxon>
    </lineage>
</organism>
<dbReference type="AlphaFoldDB" id="B9SLW1"/>
<dbReference type="KEGG" id="rcu:8260364"/>
<dbReference type="GO" id="GO:0032259">
    <property type="term" value="P:methylation"/>
    <property type="evidence" value="ECO:0007669"/>
    <property type="project" value="UniProtKB-KW"/>
</dbReference>
<evidence type="ECO:0000313" key="4">
    <source>
        <dbReference type="EMBL" id="EEF35407.1"/>
    </source>
</evidence>
<dbReference type="PANTHER" id="PTHR12176">
    <property type="entry name" value="SAM-DEPENDENT METHYLTRANSFERASE SUPERFAMILY PROTEIN"/>
    <property type="match status" value="1"/>
</dbReference>
<dbReference type="EMBL" id="EQ974022">
    <property type="protein sequence ID" value="EEF35407.1"/>
    <property type="molecule type" value="Genomic_DNA"/>
</dbReference>
<dbReference type="Proteomes" id="UP000008311">
    <property type="component" value="Unassembled WGS sequence"/>
</dbReference>
<comment type="similarity">
    <text evidence="1">Belongs to the methyltransferase superfamily.</text>
</comment>
<dbReference type="InParanoid" id="B9SLW1"/>
<name>B9SLW1_RICCO</name>
<evidence type="ECO:0000256" key="3">
    <source>
        <dbReference type="ARBA" id="ARBA00022679"/>
    </source>
</evidence>
<dbReference type="SUPFAM" id="SSF53335">
    <property type="entry name" value="S-adenosyl-L-methionine-dependent methyltransferases"/>
    <property type="match status" value="1"/>
</dbReference>
<dbReference type="FunFam" id="3.40.50.150:FF:000236">
    <property type="entry name" value="S-adenosyl-L-methionine-dependent methyltransferases superfamily protein"/>
    <property type="match status" value="1"/>
</dbReference>
<dbReference type="GO" id="GO:0008168">
    <property type="term" value="F:methyltransferase activity"/>
    <property type="evidence" value="ECO:0007669"/>
    <property type="project" value="UniProtKB-KW"/>
</dbReference>
<reference evidence="5" key="1">
    <citation type="journal article" date="2010" name="Nat. Biotechnol.">
        <title>Draft genome sequence of the oilseed species Ricinus communis.</title>
        <authorList>
            <person name="Chan A.P."/>
            <person name="Crabtree J."/>
            <person name="Zhao Q."/>
            <person name="Lorenzi H."/>
            <person name="Orvis J."/>
            <person name="Puiu D."/>
            <person name="Melake-Berhan A."/>
            <person name="Jones K.M."/>
            <person name="Redman J."/>
            <person name="Chen G."/>
            <person name="Cahoon E.B."/>
            <person name="Gedil M."/>
            <person name="Stanke M."/>
            <person name="Haas B.J."/>
            <person name="Wortman J.R."/>
            <person name="Fraser-Liggett C.M."/>
            <person name="Ravel J."/>
            <person name="Rabinowicz P.D."/>
        </authorList>
    </citation>
    <scope>NUCLEOTIDE SEQUENCE [LARGE SCALE GENOMIC DNA]</scope>
    <source>
        <strain evidence="5">cv. Hale</strain>
    </source>
</reference>
<evidence type="ECO:0000256" key="1">
    <source>
        <dbReference type="ARBA" id="ARBA00008361"/>
    </source>
</evidence>
<gene>
    <name evidence="4" type="ORF">RCOM_1557970</name>
</gene>
<dbReference type="Gene3D" id="3.40.50.150">
    <property type="entry name" value="Vaccinia Virus protein VP39"/>
    <property type="match status" value="1"/>
</dbReference>
<dbReference type="InterPro" id="IPR029063">
    <property type="entry name" value="SAM-dependent_MTases_sf"/>
</dbReference>
<protein>
    <submittedName>
        <fullName evidence="4">S-adenosylmethionine-dependent methyltransferase, putative</fullName>
    </submittedName>
</protein>
<keyword evidence="5" id="KW-1185">Reference proteome</keyword>
<dbReference type="FunCoup" id="B9SLW1">
    <property type="interactions" value="827"/>
</dbReference>
<sequence>MLSFELKNFVVSPSLVANYWKKHPLSLGNGSFPLHNTSKYSDGNTTAALSISSSSFSIWSLATKENTSRNNAAASSSDSIQEREEEEEEYKVLTAMRSSYNDIVIVDTAKARMLLLDSTHNVHSILNKGQKWTGSYWDEFASLPAIIPEGPIAILGLGAGTAAHLMLDLWPSLELEGWEIDRILIDKARQYFGLSDLEKPTTAGGILNVHIDDALSPTENDSGKYAGIVIDLFCEGKVLPQLQEVATWLKLNGRLMANGRIMANCGGINEKSDNADGTIHPESIDGTWIENSTIKTLSEAFPGQVNWKRMPETQGANYLALTGPLPDLTLWSSKVPDPLSENVRRWRPCGSIL</sequence>
<evidence type="ECO:0000313" key="5">
    <source>
        <dbReference type="Proteomes" id="UP000008311"/>
    </source>
</evidence>
<dbReference type="OrthoDB" id="2016285at2759"/>
<evidence type="ECO:0000256" key="2">
    <source>
        <dbReference type="ARBA" id="ARBA00022603"/>
    </source>
</evidence>